<sequence length="207" mass="22838">MPERQWPEREWLELWLVRHGTSAPNTERRYPAPNEDAPLSTEGRSQMRALAPLLPPGEAWVSPARRTRESAVLSGFPQAHETNALREAHFGVMAGQTWAALETNFGEAPRRWIEALSCPDADDGPPGGETGRAFHARLQGWLDELPEHGVVLAFTHAGPVRAVLQLTLPLGALEIWPGRAAVLRRAAGAWWLVGLNWPPPAPRLNAE</sequence>
<keyword evidence="3" id="KW-1185">Reference proteome</keyword>
<dbReference type="InterPro" id="IPR013078">
    <property type="entry name" value="His_Pase_superF_clade-1"/>
</dbReference>
<protein>
    <submittedName>
        <fullName evidence="2">Fructose-2,6-bisphosphatase</fullName>
    </submittedName>
</protein>
<dbReference type="InterPro" id="IPR029033">
    <property type="entry name" value="His_PPase_superfam"/>
</dbReference>
<dbReference type="SMART" id="SM00855">
    <property type="entry name" value="PGAM"/>
    <property type="match status" value="1"/>
</dbReference>
<feature type="region of interest" description="Disordered" evidence="1">
    <location>
        <begin position="23"/>
        <end position="42"/>
    </location>
</feature>
<dbReference type="GO" id="GO:0016791">
    <property type="term" value="F:phosphatase activity"/>
    <property type="evidence" value="ECO:0007669"/>
    <property type="project" value="TreeGrafter"/>
</dbReference>
<dbReference type="PATRIC" id="fig|937777.3.peg.608"/>
<dbReference type="PANTHER" id="PTHR48100">
    <property type="entry name" value="BROAD-SPECIFICITY PHOSPHATASE YOR283W-RELATED"/>
    <property type="match status" value="1"/>
</dbReference>
<dbReference type="AlphaFoldDB" id="K9ZYC6"/>
<dbReference type="Pfam" id="PF00300">
    <property type="entry name" value="His_Phos_1"/>
    <property type="match status" value="1"/>
</dbReference>
<dbReference type="STRING" id="937777.Deipe_0604"/>
<dbReference type="eggNOG" id="COG0406">
    <property type="taxonomic scope" value="Bacteria"/>
</dbReference>
<dbReference type="EMBL" id="CP003382">
    <property type="protein sequence ID" value="AFZ66194.1"/>
    <property type="molecule type" value="Genomic_DNA"/>
</dbReference>
<proteinExistence type="predicted"/>
<name>K9ZYC6_DEIPD</name>
<dbReference type="InterPro" id="IPR050275">
    <property type="entry name" value="PGM_Phosphatase"/>
</dbReference>
<dbReference type="RefSeq" id="WP_015234504.1">
    <property type="nucleotide sequence ID" value="NC_019793.1"/>
</dbReference>
<dbReference type="KEGG" id="dpd:Deipe_0604"/>
<gene>
    <name evidence="2" type="ordered locus">Deipe_0604</name>
</gene>
<dbReference type="SUPFAM" id="SSF53254">
    <property type="entry name" value="Phosphoglycerate mutase-like"/>
    <property type="match status" value="1"/>
</dbReference>
<dbReference type="CDD" id="cd07067">
    <property type="entry name" value="HP_PGM_like"/>
    <property type="match status" value="1"/>
</dbReference>
<evidence type="ECO:0000313" key="3">
    <source>
        <dbReference type="Proteomes" id="UP000010467"/>
    </source>
</evidence>
<evidence type="ECO:0000256" key="1">
    <source>
        <dbReference type="SAM" id="MobiDB-lite"/>
    </source>
</evidence>
<dbReference type="Gene3D" id="3.40.50.1240">
    <property type="entry name" value="Phosphoglycerate mutase-like"/>
    <property type="match status" value="1"/>
</dbReference>
<evidence type="ECO:0000313" key="2">
    <source>
        <dbReference type="EMBL" id="AFZ66194.1"/>
    </source>
</evidence>
<reference evidence="3" key="1">
    <citation type="submission" date="2012-03" db="EMBL/GenBank/DDBJ databases">
        <title>Complete sequence of chromosome of Deinococcus peraridilitoris DSM 19664.</title>
        <authorList>
            <person name="Lucas S."/>
            <person name="Copeland A."/>
            <person name="Lapidus A."/>
            <person name="Glavina del Rio T."/>
            <person name="Dalin E."/>
            <person name="Tice H."/>
            <person name="Bruce D."/>
            <person name="Goodwin L."/>
            <person name="Pitluck S."/>
            <person name="Peters L."/>
            <person name="Mikhailova N."/>
            <person name="Lu M."/>
            <person name="Kyrpides N."/>
            <person name="Mavromatis K."/>
            <person name="Ivanova N."/>
            <person name="Brettin T."/>
            <person name="Detter J.C."/>
            <person name="Han C."/>
            <person name="Larimer F."/>
            <person name="Land M."/>
            <person name="Hauser L."/>
            <person name="Markowitz V."/>
            <person name="Cheng J.-F."/>
            <person name="Hugenholtz P."/>
            <person name="Woyke T."/>
            <person name="Wu D."/>
            <person name="Pukall R."/>
            <person name="Steenblock K."/>
            <person name="Brambilla E."/>
            <person name="Klenk H.-P."/>
            <person name="Eisen J.A."/>
        </authorList>
    </citation>
    <scope>NUCLEOTIDE SEQUENCE [LARGE SCALE GENOMIC DNA]</scope>
    <source>
        <strain evidence="3">DSM 19664 / LMG 22246 / CIP 109416 / KR-200</strain>
    </source>
</reference>
<accession>K9ZYC6</accession>
<dbReference type="Proteomes" id="UP000010467">
    <property type="component" value="Chromosome"/>
</dbReference>
<dbReference type="HOGENOM" id="CLU_1388259_0_0_0"/>
<organism evidence="2 3">
    <name type="scientific">Deinococcus peraridilitoris (strain DSM 19664 / LMG 22246 / CIP 109416 / KR-200)</name>
    <dbReference type="NCBI Taxonomy" id="937777"/>
    <lineage>
        <taxon>Bacteria</taxon>
        <taxon>Thermotogati</taxon>
        <taxon>Deinococcota</taxon>
        <taxon>Deinococci</taxon>
        <taxon>Deinococcales</taxon>
        <taxon>Deinococcaceae</taxon>
        <taxon>Deinococcus</taxon>
    </lineage>
</organism>